<dbReference type="GO" id="GO:0003676">
    <property type="term" value="F:nucleic acid binding"/>
    <property type="evidence" value="ECO:0007669"/>
    <property type="project" value="InterPro"/>
</dbReference>
<keyword evidence="2" id="KW-0806">Transcription termination</keyword>
<protein>
    <recommendedName>
        <fullName evidence="6">Mitochondrial transcription termination factor family protein</fullName>
    </recommendedName>
</protein>
<keyword evidence="2" id="KW-0805">Transcription regulation</keyword>
<dbReference type="PANTHER" id="PTHR13068">
    <property type="entry name" value="CGI-12 PROTEIN-RELATED"/>
    <property type="match status" value="1"/>
</dbReference>
<dbReference type="GO" id="GO:0006353">
    <property type="term" value="P:DNA-templated transcription termination"/>
    <property type="evidence" value="ECO:0007669"/>
    <property type="project" value="UniProtKB-KW"/>
</dbReference>
<reference evidence="4" key="1">
    <citation type="submission" date="2023-07" db="EMBL/GenBank/DDBJ databases">
        <title>A chromosome-level genome assembly of Lolium multiflorum.</title>
        <authorList>
            <person name="Chen Y."/>
            <person name="Copetti D."/>
            <person name="Kolliker R."/>
            <person name="Studer B."/>
        </authorList>
    </citation>
    <scope>NUCLEOTIDE SEQUENCE</scope>
    <source>
        <strain evidence="4">02402/16</strain>
        <tissue evidence="4">Leaf</tissue>
    </source>
</reference>
<comment type="caution">
    <text evidence="4">The sequence shown here is derived from an EMBL/GenBank/DDBJ whole genome shotgun (WGS) entry which is preliminary data.</text>
</comment>
<dbReference type="InterPro" id="IPR038538">
    <property type="entry name" value="MTERF_sf"/>
</dbReference>
<evidence type="ECO:0000313" key="4">
    <source>
        <dbReference type="EMBL" id="KAK1652857.1"/>
    </source>
</evidence>
<dbReference type="Gene3D" id="1.25.70.10">
    <property type="entry name" value="Transcription termination factor 3, mitochondrial"/>
    <property type="match status" value="1"/>
</dbReference>
<dbReference type="InterPro" id="IPR003690">
    <property type="entry name" value="MTERF"/>
</dbReference>
<evidence type="ECO:0000256" key="1">
    <source>
        <dbReference type="ARBA" id="ARBA00007692"/>
    </source>
</evidence>
<name>A0AAD8SKL1_LOLMU</name>
<keyword evidence="3" id="KW-0809">Transit peptide</keyword>
<dbReference type="FunFam" id="1.25.70.10:FF:000001">
    <property type="entry name" value="Mitochondrial transcription termination factor-like"/>
    <property type="match status" value="1"/>
</dbReference>
<evidence type="ECO:0000256" key="3">
    <source>
        <dbReference type="ARBA" id="ARBA00022946"/>
    </source>
</evidence>
<organism evidence="4 5">
    <name type="scientific">Lolium multiflorum</name>
    <name type="common">Italian ryegrass</name>
    <name type="synonym">Lolium perenne subsp. multiflorum</name>
    <dbReference type="NCBI Taxonomy" id="4521"/>
    <lineage>
        <taxon>Eukaryota</taxon>
        <taxon>Viridiplantae</taxon>
        <taxon>Streptophyta</taxon>
        <taxon>Embryophyta</taxon>
        <taxon>Tracheophyta</taxon>
        <taxon>Spermatophyta</taxon>
        <taxon>Magnoliopsida</taxon>
        <taxon>Liliopsida</taxon>
        <taxon>Poales</taxon>
        <taxon>Poaceae</taxon>
        <taxon>BOP clade</taxon>
        <taxon>Pooideae</taxon>
        <taxon>Poodae</taxon>
        <taxon>Poeae</taxon>
        <taxon>Poeae Chloroplast Group 2 (Poeae type)</taxon>
        <taxon>Loliodinae</taxon>
        <taxon>Loliinae</taxon>
        <taxon>Lolium</taxon>
    </lineage>
</organism>
<proteinExistence type="inferred from homology"/>
<keyword evidence="5" id="KW-1185">Reference proteome</keyword>
<sequence length="384" mass="42464">MLRLRSCIASHILSPPSTSPFFHLRRLLSATAPPIPSNPGFAVEDYLVDTCGLTRPQALKASRRIPQLKSSSNPDAVLSFLGGLGLTGAEVAATVAKDPKLLCSDVEKTLAPKVVGLTGLGLSRSEIARLVTLAGTHFRCAPIASRLQYYLPFFGSFENFLRPVKRSSYLLGFDLERTVKPNVAFLQECGLGDCDIVKLCAVVPRMLTANPKRVREIVACAQGIGVPCGSGMFREALQAVSLLNEEKITTKLEFLKRMFGWSDAELSHAVSKAPVLLRRPEEALRRRSEFLISEVGLKPAYIAHRPVIISYSMEGRLRPRYYVLRFLKANGLLDQNQDYYNTIVLSEMAFVEKFICPHKESVPELAEDYATICKGEVPTNFRST</sequence>
<keyword evidence="2" id="KW-0804">Transcription</keyword>
<comment type="similarity">
    <text evidence="1">Belongs to the mTERF family.</text>
</comment>
<gene>
    <name evidence="4" type="ORF">QYE76_070662</name>
</gene>
<dbReference type="PANTHER" id="PTHR13068:SF111">
    <property type="match status" value="1"/>
</dbReference>
<evidence type="ECO:0000313" key="5">
    <source>
        <dbReference type="Proteomes" id="UP001231189"/>
    </source>
</evidence>
<dbReference type="AlphaFoldDB" id="A0AAD8SKL1"/>
<dbReference type="EMBL" id="JAUUTY010000004">
    <property type="protein sequence ID" value="KAK1652857.1"/>
    <property type="molecule type" value="Genomic_DNA"/>
</dbReference>
<dbReference type="Pfam" id="PF02536">
    <property type="entry name" value="mTERF"/>
    <property type="match status" value="2"/>
</dbReference>
<dbReference type="SMART" id="SM00733">
    <property type="entry name" value="Mterf"/>
    <property type="match status" value="6"/>
</dbReference>
<evidence type="ECO:0000256" key="2">
    <source>
        <dbReference type="ARBA" id="ARBA00022472"/>
    </source>
</evidence>
<accession>A0AAD8SKL1</accession>
<evidence type="ECO:0008006" key="6">
    <source>
        <dbReference type="Google" id="ProtNLM"/>
    </source>
</evidence>
<dbReference type="Proteomes" id="UP001231189">
    <property type="component" value="Unassembled WGS sequence"/>
</dbReference>